<keyword evidence="1" id="KW-0812">Transmembrane</keyword>
<feature type="transmembrane region" description="Helical" evidence="1">
    <location>
        <begin position="45"/>
        <end position="61"/>
    </location>
</feature>
<proteinExistence type="predicted"/>
<keyword evidence="3" id="KW-1185">Reference proteome</keyword>
<keyword evidence="1" id="KW-1133">Transmembrane helix</keyword>
<dbReference type="AlphaFoldDB" id="A0A2P8HJF6"/>
<dbReference type="Gene3D" id="2.40.410.10">
    <property type="entry name" value="putative membrane protein from Corynebacterium diphtheriae superfamily"/>
    <property type="match status" value="1"/>
</dbReference>
<gene>
    <name evidence="2" type="ORF">CLV51_103336</name>
</gene>
<organism evidence="2 3">
    <name type="scientific">Chitinophaga niastensis</name>
    <dbReference type="NCBI Taxonomy" id="536980"/>
    <lineage>
        <taxon>Bacteria</taxon>
        <taxon>Pseudomonadati</taxon>
        <taxon>Bacteroidota</taxon>
        <taxon>Chitinophagia</taxon>
        <taxon>Chitinophagales</taxon>
        <taxon>Chitinophagaceae</taxon>
        <taxon>Chitinophaga</taxon>
    </lineage>
</organism>
<keyword evidence="1" id="KW-0472">Membrane</keyword>
<comment type="caution">
    <text evidence="2">The sequence shown here is derived from an EMBL/GenBank/DDBJ whole genome shotgun (WGS) entry which is preliminary data.</text>
</comment>
<dbReference type="Pfam" id="PF11580">
    <property type="entry name" value="DUF3239"/>
    <property type="match status" value="1"/>
</dbReference>
<dbReference type="OrthoDB" id="876918at2"/>
<sequence>MENIHEKGKPFNNSQAIIGARIDSQKELINRYDECASKSKLQSKISMATGLVLLGISINLFRTSHWIWGAIVLMVTLIVLYFFLLSRGLAAGAAYESGLLVPAILVSKHPLEIVVLANVAASESINEQYACKKITLQNLPLHIIALGEKVPCVAMFGGIRSDIYSNFEPRPLAWATDDYDAIQDEISRIREEDWLFLQAVKEKVPAMMKGNEIALFDSNHEFMRVV</sequence>
<evidence type="ECO:0000313" key="3">
    <source>
        <dbReference type="Proteomes" id="UP000240971"/>
    </source>
</evidence>
<reference evidence="2 3" key="1">
    <citation type="submission" date="2018-03" db="EMBL/GenBank/DDBJ databases">
        <title>Genomic Encyclopedia of Archaeal and Bacterial Type Strains, Phase II (KMG-II): from individual species to whole genera.</title>
        <authorList>
            <person name="Goeker M."/>
        </authorList>
    </citation>
    <scope>NUCLEOTIDE SEQUENCE [LARGE SCALE GENOMIC DNA]</scope>
    <source>
        <strain evidence="2 3">DSM 24859</strain>
    </source>
</reference>
<protein>
    <submittedName>
        <fullName evidence="2">Uncharacterized protein DUF3239</fullName>
    </submittedName>
</protein>
<evidence type="ECO:0000313" key="2">
    <source>
        <dbReference type="EMBL" id="PSL46358.1"/>
    </source>
</evidence>
<dbReference type="InterPro" id="IPR023124">
    <property type="entry name" value="DUF3239_dom_sf"/>
</dbReference>
<name>A0A2P8HJF6_CHINA</name>
<accession>A0A2P8HJF6</accession>
<evidence type="ECO:0000256" key="1">
    <source>
        <dbReference type="SAM" id="Phobius"/>
    </source>
</evidence>
<dbReference type="Proteomes" id="UP000240971">
    <property type="component" value="Unassembled WGS sequence"/>
</dbReference>
<dbReference type="EMBL" id="PYAW01000003">
    <property type="protein sequence ID" value="PSL46358.1"/>
    <property type="molecule type" value="Genomic_DNA"/>
</dbReference>
<feature type="transmembrane region" description="Helical" evidence="1">
    <location>
        <begin position="67"/>
        <end position="85"/>
    </location>
</feature>
<dbReference type="InterPro" id="IPR021632">
    <property type="entry name" value="DUF3239"/>
</dbReference>
<dbReference type="RefSeq" id="WP_106529144.1">
    <property type="nucleotide sequence ID" value="NZ_PYAW01000003.1"/>
</dbReference>